<feature type="transmembrane region" description="Helical" evidence="2">
    <location>
        <begin position="247"/>
        <end position="266"/>
    </location>
</feature>
<comment type="caution">
    <text evidence="3">The sequence shown here is derived from an EMBL/GenBank/DDBJ whole genome shotgun (WGS) entry which is preliminary data.</text>
</comment>
<evidence type="ECO:0000256" key="2">
    <source>
        <dbReference type="SAM" id="Phobius"/>
    </source>
</evidence>
<keyword evidence="2" id="KW-0472">Membrane</keyword>
<feature type="region of interest" description="Disordered" evidence="1">
    <location>
        <begin position="275"/>
        <end position="311"/>
    </location>
</feature>
<protein>
    <recommendedName>
        <fullName evidence="5">DUF2567 domain-containing protein</fullName>
    </recommendedName>
</protein>
<evidence type="ECO:0000313" key="4">
    <source>
        <dbReference type="Proteomes" id="UP000604117"/>
    </source>
</evidence>
<feature type="compositionally biased region" description="Low complexity" evidence="1">
    <location>
        <begin position="53"/>
        <end position="63"/>
    </location>
</feature>
<dbReference type="Pfam" id="PF10821">
    <property type="entry name" value="DUF2567"/>
    <property type="match status" value="1"/>
</dbReference>
<gene>
    <name evidence="3" type="ORF">Asi02nite_80190</name>
</gene>
<proteinExistence type="predicted"/>
<dbReference type="EMBL" id="BONE01000151">
    <property type="protein sequence ID" value="GIF78501.1"/>
    <property type="molecule type" value="Genomic_DNA"/>
</dbReference>
<keyword evidence="2" id="KW-0812">Transmembrane</keyword>
<dbReference type="RefSeq" id="WP_203719329.1">
    <property type="nucleotide sequence ID" value="NZ_BONE01000151.1"/>
</dbReference>
<name>A0ABQ4D4R1_9ACTN</name>
<organism evidence="3 4">
    <name type="scientific">Asanoa siamensis</name>
    <dbReference type="NCBI Taxonomy" id="926357"/>
    <lineage>
        <taxon>Bacteria</taxon>
        <taxon>Bacillati</taxon>
        <taxon>Actinomycetota</taxon>
        <taxon>Actinomycetes</taxon>
        <taxon>Micromonosporales</taxon>
        <taxon>Micromonosporaceae</taxon>
        <taxon>Asanoa</taxon>
    </lineage>
</organism>
<evidence type="ECO:0000313" key="3">
    <source>
        <dbReference type="EMBL" id="GIF78501.1"/>
    </source>
</evidence>
<evidence type="ECO:0008006" key="5">
    <source>
        <dbReference type="Google" id="ProtNLM"/>
    </source>
</evidence>
<dbReference type="Proteomes" id="UP000604117">
    <property type="component" value="Unassembled WGS sequence"/>
</dbReference>
<feature type="transmembrane region" description="Helical" evidence="2">
    <location>
        <begin position="186"/>
        <end position="205"/>
    </location>
</feature>
<keyword evidence="2" id="KW-1133">Transmembrane helix</keyword>
<feature type="region of interest" description="Disordered" evidence="1">
    <location>
        <begin position="1"/>
        <end position="103"/>
    </location>
</feature>
<keyword evidence="4" id="KW-1185">Reference proteome</keyword>
<feature type="transmembrane region" description="Helical" evidence="2">
    <location>
        <begin position="108"/>
        <end position="130"/>
    </location>
</feature>
<feature type="transmembrane region" description="Helical" evidence="2">
    <location>
        <begin position="158"/>
        <end position="179"/>
    </location>
</feature>
<evidence type="ECO:0000256" key="1">
    <source>
        <dbReference type="SAM" id="MobiDB-lite"/>
    </source>
</evidence>
<sequence>MTAASPEPTDGSWAAPAGPGSDPVGGDGTSPADASPPRPPAHDGGFAPLDGRPAAGPWATPPTGWRPPGGAAEHASDVAGPYPTDLWPPQPPQPPQPPRVPWGPRLRAAGLTAAVVAVIGAPLGLLWAVLAPGVPIIKTDDGAVFATPSPEEFIASDGWFTILLFTLGVLAALVTWIAFKRYRGPLTLVALVVGTVGASVLAWQVGRRIGIGDYRAEVLAAQPGDLLTRPPDLRAGGFTKLWDVVPFVHGDLLIATFGAVIVYTLLAGWSRTPSLHPEAAPPQPAPVNPFYTLDTTGTADDPPPGAEPSGR</sequence>
<feature type="compositionally biased region" description="Pro residues" evidence="1">
    <location>
        <begin position="301"/>
        <end position="311"/>
    </location>
</feature>
<feature type="compositionally biased region" description="Pro residues" evidence="1">
    <location>
        <begin position="86"/>
        <end position="101"/>
    </location>
</feature>
<accession>A0ABQ4D4R1</accession>
<dbReference type="InterPro" id="IPR021213">
    <property type="entry name" value="DUF2567"/>
</dbReference>
<reference evidence="3 4" key="1">
    <citation type="submission" date="2021-01" db="EMBL/GenBank/DDBJ databases">
        <title>Whole genome shotgun sequence of Asanoa siamensis NBRC 107932.</title>
        <authorList>
            <person name="Komaki H."/>
            <person name="Tamura T."/>
        </authorList>
    </citation>
    <scope>NUCLEOTIDE SEQUENCE [LARGE SCALE GENOMIC DNA]</scope>
    <source>
        <strain evidence="3 4">NBRC 107932</strain>
    </source>
</reference>